<evidence type="ECO:0000256" key="1">
    <source>
        <dbReference type="ARBA" id="ARBA00004448"/>
    </source>
</evidence>
<dbReference type="OMA" id="IGPRTMW"/>
<dbReference type="InterPro" id="IPR018108">
    <property type="entry name" value="MCP_transmembrane"/>
</dbReference>
<dbReference type="GO" id="GO:0005743">
    <property type="term" value="C:mitochondrial inner membrane"/>
    <property type="evidence" value="ECO:0007669"/>
    <property type="project" value="UniProtKB-SubCell"/>
</dbReference>
<keyword evidence="4 10" id="KW-0812">Transmembrane</keyword>
<dbReference type="AlphaFoldDB" id="A0A226EPD8"/>
<evidence type="ECO:0000256" key="8">
    <source>
        <dbReference type="ARBA" id="ARBA00023128"/>
    </source>
</evidence>
<dbReference type="Gene3D" id="1.50.40.10">
    <property type="entry name" value="Mitochondrial carrier domain"/>
    <property type="match status" value="1"/>
</dbReference>
<dbReference type="PANTHER" id="PTHR45667">
    <property type="entry name" value="S-ADENOSYLMETHIONINE MITOCHONDRIAL CARRIER PROTEIN"/>
    <property type="match status" value="1"/>
</dbReference>
<evidence type="ECO:0000256" key="2">
    <source>
        <dbReference type="ARBA" id="ARBA00006375"/>
    </source>
</evidence>
<dbReference type="InterPro" id="IPR023395">
    <property type="entry name" value="MCP_dom_sf"/>
</dbReference>
<dbReference type="FunFam" id="1.50.40.10:FF:000018">
    <property type="entry name" value="S-adenosylmethionine mitochondrial carrier protein-like"/>
    <property type="match status" value="1"/>
</dbReference>
<evidence type="ECO:0000313" key="12">
    <source>
        <dbReference type="EMBL" id="OXA59482.1"/>
    </source>
</evidence>
<feature type="repeat" description="Solcar" evidence="10">
    <location>
        <begin position="89"/>
        <end position="166"/>
    </location>
</feature>
<dbReference type="OrthoDB" id="276989at2759"/>
<keyword evidence="8" id="KW-0496">Mitochondrion</keyword>
<evidence type="ECO:0000256" key="5">
    <source>
        <dbReference type="ARBA" id="ARBA00022737"/>
    </source>
</evidence>
<keyword evidence="13" id="KW-1185">Reference proteome</keyword>
<evidence type="ECO:0000256" key="10">
    <source>
        <dbReference type="PROSITE-ProRule" id="PRU00282"/>
    </source>
</evidence>
<dbReference type="PROSITE" id="PS50920">
    <property type="entry name" value="SOLCAR"/>
    <property type="match status" value="3"/>
</dbReference>
<evidence type="ECO:0000256" key="11">
    <source>
        <dbReference type="RuleBase" id="RU000488"/>
    </source>
</evidence>
<comment type="caution">
    <text evidence="12">The sequence shown here is derived from an EMBL/GenBank/DDBJ whole genome shotgun (WGS) entry which is preliminary data.</text>
</comment>
<evidence type="ECO:0000313" key="13">
    <source>
        <dbReference type="Proteomes" id="UP000198287"/>
    </source>
</evidence>
<evidence type="ECO:0000256" key="9">
    <source>
        <dbReference type="ARBA" id="ARBA00023136"/>
    </source>
</evidence>
<evidence type="ECO:0000256" key="3">
    <source>
        <dbReference type="ARBA" id="ARBA00022448"/>
    </source>
</evidence>
<evidence type="ECO:0000256" key="6">
    <source>
        <dbReference type="ARBA" id="ARBA00022792"/>
    </source>
</evidence>
<keyword evidence="3 11" id="KW-0813">Transport</keyword>
<comment type="subcellular location">
    <subcellularLocation>
        <location evidence="1">Mitochondrion inner membrane</location>
        <topology evidence="1">Multi-pass membrane protein</topology>
    </subcellularLocation>
</comment>
<dbReference type="SUPFAM" id="SSF103506">
    <property type="entry name" value="Mitochondrial carrier"/>
    <property type="match status" value="1"/>
</dbReference>
<dbReference type="Proteomes" id="UP000198287">
    <property type="component" value="Unassembled WGS sequence"/>
</dbReference>
<feature type="repeat" description="Solcar" evidence="10">
    <location>
        <begin position="174"/>
        <end position="262"/>
    </location>
</feature>
<keyword evidence="6" id="KW-0999">Mitochondrion inner membrane</keyword>
<feature type="repeat" description="Solcar" evidence="10">
    <location>
        <begin position="4"/>
        <end position="77"/>
    </location>
</feature>
<dbReference type="EMBL" id="LNIX01000002">
    <property type="protein sequence ID" value="OXA59482.1"/>
    <property type="molecule type" value="Genomic_DNA"/>
</dbReference>
<accession>A0A226EPD8</accession>
<keyword evidence="5" id="KW-0677">Repeat</keyword>
<comment type="similarity">
    <text evidence="2 11">Belongs to the mitochondrial carrier (TC 2.A.29) family.</text>
</comment>
<protein>
    <submittedName>
        <fullName evidence="12">S-adenosylmethionine mitochondrial carrier protein</fullName>
    </submittedName>
</protein>
<evidence type="ECO:0000256" key="7">
    <source>
        <dbReference type="ARBA" id="ARBA00022989"/>
    </source>
</evidence>
<reference evidence="12 13" key="1">
    <citation type="submission" date="2015-12" db="EMBL/GenBank/DDBJ databases">
        <title>The genome of Folsomia candida.</title>
        <authorList>
            <person name="Faddeeva A."/>
            <person name="Derks M.F."/>
            <person name="Anvar Y."/>
            <person name="Smit S."/>
            <person name="Van Straalen N."/>
            <person name="Roelofs D."/>
        </authorList>
    </citation>
    <scope>NUCLEOTIDE SEQUENCE [LARGE SCALE GENOMIC DNA]</scope>
    <source>
        <strain evidence="12 13">VU population</strain>
        <tissue evidence="12">Whole body</tissue>
    </source>
</reference>
<organism evidence="12 13">
    <name type="scientific">Folsomia candida</name>
    <name type="common">Springtail</name>
    <dbReference type="NCBI Taxonomy" id="158441"/>
    <lineage>
        <taxon>Eukaryota</taxon>
        <taxon>Metazoa</taxon>
        <taxon>Ecdysozoa</taxon>
        <taxon>Arthropoda</taxon>
        <taxon>Hexapoda</taxon>
        <taxon>Collembola</taxon>
        <taxon>Entomobryomorpha</taxon>
        <taxon>Isotomoidea</taxon>
        <taxon>Isotomidae</taxon>
        <taxon>Proisotominae</taxon>
        <taxon>Folsomia</taxon>
    </lineage>
</organism>
<dbReference type="STRING" id="158441.A0A226EPD8"/>
<gene>
    <name evidence="12" type="ORF">Fcan01_05189</name>
</gene>
<dbReference type="Pfam" id="PF00153">
    <property type="entry name" value="Mito_carr"/>
    <property type="match status" value="3"/>
</dbReference>
<sequence length="268" mass="29061">MPLDAFVSSLLAGSAAGMSVDMGLFPLDTLKTRLQSQAGFWKSGGFSGIYRGIGPAFVGSAPNAAVFFCTYDSCKKLLERRVGQNLPWVHMLSASIGEVGACVVRVPVEIVKQRRQVSHHSVRHVFNQVLKHEGFLGFYRGYFSTILREVPFSVIQFPLWEALKVQIASEQGHCSPFESSMSGAIAGGVAACLTTPLDVAKTRIMLAEAGTVESKGSIVPVLRIVYREKGISGLFAGVLPRTMWISIGGSIFFGTYELVKKYLADNCD</sequence>
<evidence type="ECO:0000256" key="4">
    <source>
        <dbReference type="ARBA" id="ARBA00022692"/>
    </source>
</evidence>
<keyword evidence="7" id="KW-1133">Transmembrane helix</keyword>
<keyword evidence="9 10" id="KW-0472">Membrane</keyword>
<name>A0A226EPD8_FOLCA</name>
<proteinExistence type="inferred from homology"/>